<evidence type="ECO:0000256" key="1">
    <source>
        <dbReference type="ARBA" id="ARBA00006484"/>
    </source>
</evidence>
<protein>
    <submittedName>
        <fullName evidence="2">3-oxoacyl-(Acyl-carrier-protein) reductase</fullName>
        <ecNumber evidence="2">1.1.1.100</ecNumber>
    </submittedName>
</protein>
<accession>F2JXT3</accession>
<dbReference type="FunFam" id="3.40.50.720:FF:000084">
    <property type="entry name" value="Short-chain dehydrogenase reductase"/>
    <property type="match status" value="1"/>
</dbReference>
<organism evidence="2 3">
    <name type="scientific">Marinomonas mediterranea (strain ATCC 700492 / JCM 21426 / NBRC 103028 / MMB-1)</name>
    <dbReference type="NCBI Taxonomy" id="717774"/>
    <lineage>
        <taxon>Bacteria</taxon>
        <taxon>Pseudomonadati</taxon>
        <taxon>Pseudomonadota</taxon>
        <taxon>Gammaproteobacteria</taxon>
        <taxon>Oceanospirillales</taxon>
        <taxon>Oceanospirillaceae</taxon>
        <taxon>Marinomonas</taxon>
    </lineage>
</organism>
<reference evidence="2 3" key="1">
    <citation type="journal article" date="2012" name="Stand. Genomic Sci.">
        <title>Complete genome sequence of the melanogenic marine bacterium Marinomonas mediterranea type strain (MMB-1(T)).</title>
        <authorList>
            <person name="Lucas-Elio P."/>
            <person name="Goodwin L."/>
            <person name="Woyke T."/>
            <person name="Pitluck S."/>
            <person name="Nolan M."/>
            <person name="Kyrpides N.C."/>
            <person name="Detter J.C."/>
            <person name="Copeland A."/>
            <person name="Teshima H."/>
            <person name="Bruce D."/>
            <person name="Detter C."/>
            <person name="Tapia R."/>
            <person name="Han S."/>
            <person name="Land M.L."/>
            <person name="Ivanova N."/>
            <person name="Mikhailova N."/>
            <person name="Johnston A.W."/>
            <person name="Sanchez-Amat A."/>
        </authorList>
    </citation>
    <scope>NUCLEOTIDE SEQUENCE [LARGE SCALE GENOMIC DNA]</scope>
    <source>
        <strain evidence="3">ATCC 700492 / JCM 21426 / NBRC 103028 / MMB-1</strain>
    </source>
</reference>
<dbReference type="InterPro" id="IPR036291">
    <property type="entry name" value="NAD(P)-bd_dom_sf"/>
</dbReference>
<dbReference type="CDD" id="cd05233">
    <property type="entry name" value="SDR_c"/>
    <property type="match status" value="1"/>
</dbReference>
<dbReference type="Gene3D" id="3.40.50.720">
    <property type="entry name" value="NAD(P)-binding Rossmann-like Domain"/>
    <property type="match status" value="1"/>
</dbReference>
<dbReference type="PRINTS" id="PR00081">
    <property type="entry name" value="GDHRDH"/>
</dbReference>
<dbReference type="AlphaFoldDB" id="F2JXT3"/>
<dbReference type="EMBL" id="CP002583">
    <property type="protein sequence ID" value="ADZ93081.1"/>
    <property type="molecule type" value="Genomic_DNA"/>
</dbReference>
<dbReference type="InterPro" id="IPR002347">
    <property type="entry name" value="SDR_fam"/>
</dbReference>
<evidence type="ECO:0000313" key="2">
    <source>
        <dbReference type="EMBL" id="ADZ93081.1"/>
    </source>
</evidence>
<dbReference type="GO" id="GO:0004316">
    <property type="term" value="F:3-oxoacyl-[acyl-carrier-protein] reductase (NADPH) activity"/>
    <property type="evidence" value="ECO:0007669"/>
    <property type="project" value="UniProtKB-EC"/>
</dbReference>
<keyword evidence="3" id="KW-1185">Reference proteome</keyword>
<dbReference type="STRING" id="717774.Marme_3871"/>
<sequence length="242" mass="25636">MKNTYTLITGGTSGIGFETAKQLIQEGKQVIITGQNEQRVHQAAQTLGCRGIVADSANLPSIYRLAEQLNNESISLTGLVLNAGIFIPESLEQTSEEAYDQTMSINTKGPLFTLKTLLPLLSNPSSVVFVSSIVVDKGFEACATYAASKAAGEAFVRVANIELASKGIRINTIRPGVTATPIQDKAGMTSKDTDALFESLKSMPLGRALNPPDHAGAISFLLSDASIAMRNAIIQIDGGYCL</sequence>
<dbReference type="RefSeq" id="WP_013662983.1">
    <property type="nucleotide sequence ID" value="NC_015276.1"/>
</dbReference>
<dbReference type="PATRIC" id="fig|717774.3.peg.3989"/>
<name>F2JXT3_MARM1</name>
<dbReference type="KEGG" id="mme:Marme_3871"/>
<keyword evidence="2" id="KW-0560">Oxidoreductase</keyword>
<evidence type="ECO:0000313" key="3">
    <source>
        <dbReference type="Proteomes" id="UP000001062"/>
    </source>
</evidence>
<dbReference type="EC" id="1.1.1.100" evidence="2"/>
<dbReference type="HOGENOM" id="CLU_010194_1_2_6"/>
<dbReference type="Pfam" id="PF13561">
    <property type="entry name" value="adh_short_C2"/>
    <property type="match status" value="1"/>
</dbReference>
<comment type="similarity">
    <text evidence="1">Belongs to the short-chain dehydrogenases/reductases (SDR) family.</text>
</comment>
<dbReference type="PANTHER" id="PTHR43975">
    <property type="entry name" value="ZGC:101858"/>
    <property type="match status" value="1"/>
</dbReference>
<dbReference type="SUPFAM" id="SSF51735">
    <property type="entry name" value="NAD(P)-binding Rossmann-fold domains"/>
    <property type="match status" value="1"/>
</dbReference>
<dbReference type="Proteomes" id="UP000001062">
    <property type="component" value="Chromosome"/>
</dbReference>
<dbReference type="PANTHER" id="PTHR43975:SF2">
    <property type="entry name" value="EG:BACR7A4.14 PROTEIN-RELATED"/>
    <property type="match status" value="1"/>
</dbReference>
<dbReference type="OrthoDB" id="9803333at2"/>
<gene>
    <name evidence="2" type="ordered locus">Marme_3871</name>
</gene>
<dbReference type="eggNOG" id="COG1028">
    <property type="taxonomic scope" value="Bacteria"/>
</dbReference>
<proteinExistence type="inferred from homology"/>